<dbReference type="InterPro" id="IPR003719">
    <property type="entry name" value="Phenazine_PhzF-like"/>
</dbReference>
<dbReference type="PIRSF" id="PIRSF016184">
    <property type="entry name" value="PhzC_PhzF"/>
    <property type="match status" value="1"/>
</dbReference>
<sequence length="309" mass="34708">MTKTYIVDAFTMERFKGNPAAVCLIPEVLPDETYLKIAAEFNLSETAFPVPLDSSADYKTCSKFSLRWFTPKTEFPLCGHATLATSHVLFNEIGNINNEIHYETLSGTLKVRKDENGNVEMNFPKYELVELEELGPQQGYPKIAAPEFLMDVIHCVVPKTIPIVSALYAPEARFLIVIIDPNTTRSEFEALKLNSSRALELHDGSFVRDMSITLRPKNPLEQGFVDPSEEAYDYTCRCFGPWDGVNEDPATGSAQCAMAPYWAKVTGKKELYAYQAFPTRGAQFRIRLQDDRVILNGSSVTVLRGELRL</sequence>
<evidence type="ECO:0000313" key="4">
    <source>
        <dbReference type="EMBL" id="EGT30691.1"/>
    </source>
</evidence>
<dbReference type="Pfam" id="PF02567">
    <property type="entry name" value="PhzC-PhzF"/>
    <property type="match status" value="1"/>
</dbReference>
<dbReference type="eggNOG" id="KOG3033">
    <property type="taxonomic scope" value="Eukaryota"/>
</dbReference>
<dbReference type="GO" id="GO:0016853">
    <property type="term" value="F:isomerase activity"/>
    <property type="evidence" value="ECO:0007669"/>
    <property type="project" value="UniProtKB-KW"/>
</dbReference>
<name>G0M9W3_CAEBE</name>
<organism evidence="5">
    <name type="scientific">Caenorhabditis brenneri</name>
    <name type="common">Nematode worm</name>
    <dbReference type="NCBI Taxonomy" id="135651"/>
    <lineage>
        <taxon>Eukaryota</taxon>
        <taxon>Metazoa</taxon>
        <taxon>Ecdysozoa</taxon>
        <taxon>Nematoda</taxon>
        <taxon>Chromadorea</taxon>
        <taxon>Rhabditida</taxon>
        <taxon>Rhabditina</taxon>
        <taxon>Rhabditomorpha</taxon>
        <taxon>Rhabditoidea</taxon>
        <taxon>Rhabditidae</taxon>
        <taxon>Peloderinae</taxon>
        <taxon>Caenorhabditis</taxon>
    </lineage>
</organism>
<dbReference type="PANTHER" id="PTHR13774:SF17">
    <property type="entry name" value="PHENAZINE BIOSYNTHESIS-LIKE DOMAIN-CONTAINING PROTEIN"/>
    <property type="match status" value="1"/>
</dbReference>
<evidence type="ECO:0000256" key="3">
    <source>
        <dbReference type="PIRSR" id="PIRSR016184-1"/>
    </source>
</evidence>
<dbReference type="Gene3D" id="3.10.310.10">
    <property type="entry name" value="Diaminopimelate Epimerase, Chain A, domain 1"/>
    <property type="match status" value="2"/>
</dbReference>
<dbReference type="Proteomes" id="UP000008068">
    <property type="component" value="Unassembled WGS sequence"/>
</dbReference>
<dbReference type="AlphaFoldDB" id="G0M9W3"/>
<gene>
    <name evidence="4" type="ORF">CAEBREN_08436</name>
</gene>
<proteinExistence type="inferred from homology"/>
<dbReference type="GO" id="GO:0005737">
    <property type="term" value="C:cytoplasm"/>
    <property type="evidence" value="ECO:0007669"/>
    <property type="project" value="TreeGrafter"/>
</dbReference>
<dbReference type="SUPFAM" id="SSF54506">
    <property type="entry name" value="Diaminopimelate epimerase-like"/>
    <property type="match status" value="1"/>
</dbReference>
<dbReference type="STRING" id="135651.G0M9W3"/>
<reference evidence="5" key="1">
    <citation type="submission" date="2011-07" db="EMBL/GenBank/DDBJ databases">
        <authorList>
            <consortium name="Caenorhabditis brenneri Sequencing and Analysis Consortium"/>
            <person name="Wilson R.K."/>
        </authorList>
    </citation>
    <scope>NUCLEOTIDE SEQUENCE [LARGE SCALE GENOMIC DNA]</scope>
    <source>
        <strain evidence="5">PB2801</strain>
    </source>
</reference>
<dbReference type="HOGENOM" id="CLU_048756_2_0_1"/>
<evidence type="ECO:0000313" key="5">
    <source>
        <dbReference type="Proteomes" id="UP000008068"/>
    </source>
</evidence>
<dbReference type="PANTHER" id="PTHR13774">
    <property type="entry name" value="PHENAZINE BIOSYNTHESIS PROTEIN"/>
    <property type="match status" value="1"/>
</dbReference>
<keyword evidence="2" id="KW-0413">Isomerase</keyword>
<dbReference type="OrthoDB" id="75169at2759"/>
<dbReference type="InParanoid" id="G0M9W3"/>
<keyword evidence="5" id="KW-1185">Reference proteome</keyword>
<evidence type="ECO:0000256" key="1">
    <source>
        <dbReference type="ARBA" id="ARBA00008270"/>
    </source>
</evidence>
<evidence type="ECO:0000256" key="2">
    <source>
        <dbReference type="ARBA" id="ARBA00023235"/>
    </source>
</evidence>
<comment type="similarity">
    <text evidence="1">Belongs to the PhzF family.</text>
</comment>
<protein>
    <submittedName>
        <fullName evidence="4">Uncharacterized protein</fullName>
    </submittedName>
</protein>
<dbReference type="NCBIfam" id="TIGR00654">
    <property type="entry name" value="PhzF_family"/>
    <property type="match status" value="1"/>
</dbReference>
<dbReference type="EMBL" id="GL379787">
    <property type="protein sequence ID" value="EGT30691.1"/>
    <property type="molecule type" value="Genomic_DNA"/>
</dbReference>
<accession>G0M9W3</accession>
<feature type="active site" evidence="3">
    <location>
        <position position="45"/>
    </location>
</feature>
<dbReference type="OMA" id="DWALRWF"/>